<name>A0A915IVK4_ROMCU</name>
<keyword evidence="1" id="KW-1185">Reference proteome</keyword>
<evidence type="ECO:0000313" key="2">
    <source>
        <dbReference type="WBParaSite" id="nRc.2.0.1.t17836-RA"/>
    </source>
</evidence>
<dbReference type="WBParaSite" id="nRc.2.0.1.t17836-RA">
    <property type="protein sequence ID" value="nRc.2.0.1.t17836-RA"/>
    <property type="gene ID" value="nRc.2.0.1.g17836"/>
</dbReference>
<reference evidence="2" key="1">
    <citation type="submission" date="2022-11" db="UniProtKB">
        <authorList>
            <consortium name="WormBaseParasite"/>
        </authorList>
    </citation>
    <scope>IDENTIFICATION</scope>
</reference>
<organism evidence="1 2">
    <name type="scientific">Romanomermis culicivorax</name>
    <name type="common">Nematode worm</name>
    <dbReference type="NCBI Taxonomy" id="13658"/>
    <lineage>
        <taxon>Eukaryota</taxon>
        <taxon>Metazoa</taxon>
        <taxon>Ecdysozoa</taxon>
        <taxon>Nematoda</taxon>
        <taxon>Enoplea</taxon>
        <taxon>Dorylaimia</taxon>
        <taxon>Mermithida</taxon>
        <taxon>Mermithoidea</taxon>
        <taxon>Mermithidae</taxon>
        <taxon>Romanomermis</taxon>
    </lineage>
</organism>
<dbReference type="AlphaFoldDB" id="A0A915IVK4"/>
<proteinExistence type="predicted"/>
<dbReference type="Proteomes" id="UP000887565">
    <property type="component" value="Unplaced"/>
</dbReference>
<evidence type="ECO:0000313" key="1">
    <source>
        <dbReference type="Proteomes" id="UP000887565"/>
    </source>
</evidence>
<sequence>MLLKAQQACSATNNSWESNKRINFGTAPNETTCLVWLLVPDEILVKAHAASNCTATKYSKAPHRITSSTAGFDCLDNERRMLSTASKIRDSSSRKMRMHSVKATFGLAADSPISDVSSLVESSPASILRRFIKCSSLRVLRNSTLPSARRRRSSSKNMESAPVSISTSMIILPNFKTEIQLLIATDKIIHLYTIDRIVGIQFDYANWCVQSQMLKYYASMTVLVSEKPKIFPALRAELRNK</sequence>
<protein>
    <submittedName>
        <fullName evidence="2">Uncharacterized protein</fullName>
    </submittedName>
</protein>
<accession>A0A915IVK4</accession>